<reference evidence="2 3" key="1">
    <citation type="submission" date="2024-09" db="EMBL/GenBank/DDBJ databases">
        <authorList>
            <person name="Sun Q."/>
            <person name="Mori K."/>
        </authorList>
    </citation>
    <scope>NUCLEOTIDE SEQUENCE [LARGE SCALE GENOMIC DNA]</scope>
    <source>
        <strain evidence="2 3">JCM 3323</strain>
    </source>
</reference>
<gene>
    <name evidence="2" type="ORF">ACFFRN_23895</name>
</gene>
<protein>
    <submittedName>
        <fullName evidence="2">Uncharacterized protein</fullName>
    </submittedName>
</protein>
<proteinExistence type="predicted"/>
<feature type="transmembrane region" description="Helical" evidence="1">
    <location>
        <begin position="62"/>
        <end position="82"/>
    </location>
</feature>
<sequence length="324" mass="34170">MRSRTLVAGYAAAAWALAYAGLRAYWTMGGDWLAARCDATEAAKATAADPCETRPLPELDALAGWGSVLALIAVAVLALATVRPFGRRLPRTGLLVTTLVAALVLLCLGGQILLLGLLRVLFWFTGLPGWAGEPYWALFAGQLIVLAGVGTLVVAVWSFRRRTGSESVDVEAARRWFRRFGWMAAVAPLPYAVLKAVWALGWPVGGYVESGLSGEHHWYSPLADPSVTIPVFGSLCAIALISGLAGWVPRWMVLTAGWAGGVGLLSMGLPAAVTTVGALAGLAELPTAPGSADLWVICLTYGGFLCWGAALVGLMAFYQQLWNG</sequence>
<organism evidence="2 3">
    <name type="scientific">Nonomuraea roseola</name>
    <dbReference type="NCBI Taxonomy" id="46179"/>
    <lineage>
        <taxon>Bacteria</taxon>
        <taxon>Bacillati</taxon>
        <taxon>Actinomycetota</taxon>
        <taxon>Actinomycetes</taxon>
        <taxon>Streptosporangiales</taxon>
        <taxon>Streptosporangiaceae</taxon>
        <taxon>Nonomuraea</taxon>
    </lineage>
</organism>
<feature type="transmembrane region" description="Helical" evidence="1">
    <location>
        <begin position="260"/>
        <end position="282"/>
    </location>
</feature>
<evidence type="ECO:0000313" key="3">
    <source>
        <dbReference type="Proteomes" id="UP001589646"/>
    </source>
</evidence>
<dbReference type="EMBL" id="JBHMCE010000007">
    <property type="protein sequence ID" value="MFB9529656.1"/>
    <property type="molecule type" value="Genomic_DNA"/>
</dbReference>
<evidence type="ECO:0000256" key="1">
    <source>
        <dbReference type="SAM" id="Phobius"/>
    </source>
</evidence>
<feature type="transmembrane region" description="Helical" evidence="1">
    <location>
        <begin position="227"/>
        <end position="248"/>
    </location>
</feature>
<feature type="transmembrane region" description="Helical" evidence="1">
    <location>
        <begin position="94"/>
        <end position="124"/>
    </location>
</feature>
<name>A0ABV5Q2D6_9ACTN</name>
<feature type="transmembrane region" description="Helical" evidence="1">
    <location>
        <begin position="136"/>
        <end position="159"/>
    </location>
</feature>
<accession>A0ABV5Q2D6</accession>
<dbReference type="Proteomes" id="UP001589646">
    <property type="component" value="Unassembled WGS sequence"/>
</dbReference>
<dbReference type="RefSeq" id="WP_346128029.1">
    <property type="nucleotide sequence ID" value="NZ_BAAAXC010000015.1"/>
</dbReference>
<keyword evidence="3" id="KW-1185">Reference proteome</keyword>
<feature type="transmembrane region" description="Helical" evidence="1">
    <location>
        <begin position="294"/>
        <end position="318"/>
    </location>
</feature>
<evidence type="ECO:0000313" key="2">
    <source>
        <dbReference type="EMBL" id="MFB9529656.1"/>
    </source>
</evidence>
<keyword evidence="1" id="KW-0472">Membrane</keyword>
<keyword evidence="1" id="KW-0812">Transmembrane</keyword>
<feature type="transmembrane region" description="Helical" evidence="1">
    <location>
        <begin position="180"/>
        <end position="200"/>
    </location>
</feature>
<keyword evidence="1" id="KW-1133">Transmembrane helix</keyword>
<comment type="caution">
    <text evidence="2">The sequence shown here is derived from an EMBL/GenBank/DDBJ whole genome shotgun (WGS) entry which is preliminary data.</text>
</comment>